<proteinExistence type="inferred from homology"/>
<dbReference type="EMBL" id="CZQD01000034">
    <property type="protein sequence ID" value="CUS56846.1"/>
    <property type="molecule type" value="Genomic_DNA"/>
</dbReference>
<evidence type="ECO:0000256" key="1">
    <source>
        <dbReference type="ARBA" id="ARBA00008416"/>
    </source>
</evidence>
<protein>
    <submittedName>
        <fullName evidence="4">Pirin</fullName>
    </submittedName>
</protein>
<feature type="domain" description="Quercetin 2,3-dioxygenase C-terminal cupin" evidence="3">
    <location>
        <begin position="171"/>
        <end position="254"/>
    </location>
</feature>
<dbReference type="Gene3D" id="2.60.120.10">
    <property type="entry name" value="Jelly Rolls"/>
    <property type="match status" value="2"/>
</dbReference>
<dbReference type="InterPro" id="IPR014710">
    <property type="entry name" value="RmlC-like_jellyroll"/>
</dbReference>
<organism evidence="4">
    <name type="scientific">hydrothermal vent metagenome</name>
    <dbReference type="NCBI Taxonomy" id="652676"/>
    <lineage>
        <taxon>unclassified sequences</taxon>
        <taxon>metagenomes</taxon>
        <taxon>ecological metagenomes</taxon>
    </lineage>
</organism>
<dbReference type="Pfam" id="PF02678">
    <property type="entry name" value="Pirin"/>
    <property type="match status" value="1"/>
</dbReference>
<reference evidence="4" key="1">
    <citation type="submission" date="2015-10" db="EMBL/GenBank/DDBJ databases">
        <authorList>
            <person name="Gilbert D.G."/>
        </authorList>
    </citation>
    <scope>NUCLEOTIDE SEQUENCE</scope>
</reference>
<dbReference type="InterPro" id="IPR041602">
    <property type="entry name" value="Quercetinase_C"/>
</dbReference>
<sequence>MAGRNLQAAPGRVIFAATRARKDIAMIEHRPFKQLGRFQNDWLNANYHFSFSGYHDPKRMGEGALRVWNDDTIQPHTGFPPHGHSSMEIITYVRTGAITHKDSMGNTGRTEAGDVQVMSAGDGVQHSEWNAEDEETTLFQIWILPRQAGGKPGWGARKFPKGERSGNWAVLASGDGADDSLVINQDANVLGATLKEGETLTYEVKEGRHGYLVLADGSVELNGLVMTGRDGAAITGPETLTVKGIADAEIVFVDTV</sequence>
<name>A0A161K1Y9_9ZZZZ</name>
<accession>A0A161K1Y9</accession>
<dbReference type="SUPFAM" id="SSF51182">
    <property type="entry name" value="RmlC-like cupins"/>
    <property type="match status" value="1"/>
</dbReference>
<comment type="similarity">
    <text evidence="1">Belongs to the pirin family.</text>
</comment>
<dbReference type="AlphaFoldDB" id="A0A161K1Y9"/>
<dbReference type="Pfam" id="PF17954">
    <property type="entry name" value="Pirin_C_2"/>
    <property type="match status" value="1"/>
</dbReference>
<evidence type="ECO:0000259" key="3">
    <source>
        <dbReference type="Pfam" id="PF17954"/>
    </source>
</evidence>
<feature type="domain" description="Pirin N-terminal" evidence="2">
    <location>
        <begin position="33"/>
        <end position="143"/>
    </location>
</feature>
<evidence type="ECO:0000259" key="2">
    <source>
        <dbReference type="Pfam" id="PF02678"/>
    </source>
</evidence>
<dbReference type="InterPro" id="IPR003829">
    <property type="entry name" value="Pirin_N_dom"/>
</dbReference>
<dbReference type="CDD" id="cd02910">
    <property type="entry name" value="cupin_Yhhw_N"/>
    <property type="match status" value="1"/>
</dbReference>
<gene>
    <name evidence="4" type="ORF">MGWOODY_Hyp1308</name>
</gene>
<evidence type="ECO:0000313" key="4">
    <source>
        <dbReference type="EMBL" id="CUS56846.1"/>
    </source>
</evidence>
<dbReference type="InterPro" id="IPR011051">
    <property type="entry name" value="RmlC_Cupin_sf"/>
</dbReference>
<dbReference type="PANTHER" id="PTHR43212">
    <property type="entry name" value="QUERCETIN 2,3-DIOXYGENASE"/>
    <property type="match status" value="1"/>
</dbReference>
<dbReference type="InterPro" id="IPR012093">
    <property type="entry name" value="Pirin"/>
</dbReference>
<dbReference type="PANTHER" id="PTHR43212:SF3">
    <property type="entry name" value="QUERCETIN 2,3-DIOXYGENASE"/>
    <property type="match status" value="1"/>
</dbReference>